<protein>
    <submittedName>
        <fullName evidence="1">Uncharacterized protein</fullName>
    </submittedName>
</protein>
<proteinExistence type="predicted"/>
<name>A0A0P7YQF2_9BACT</name>
<evidence type="ECO:0000313" key="2">
    <source>
        <dbReference type="Proteomes" id="UP000050421"/>
    </source>
</evidence>
<dbReference type="Proteomes" id="UP000050421">
    <property type="component" value="Unassembled WGS sequence"/>
</dbReference>
<evidence type="ECO:0000313" key="1">
    <source>
        <dbReference type="EMBL" id="KPQ17726.1"/>
    </source>
</evidence>
<organism evidence="1 2">
    <name type="scientific">Algoriphagus marincola HL-49</name>
    <dbReference type="NCBI Taxonomy" id="1305737"/>
    <lineage>
        <taxon>Bacteria</taxon>
        <taxon>Pseudomonadati</taxon>
        <taxon>Bacteroidota</taxon>
        <taxon>Cytophagia</taxon>
        <taxon>Cytophagales</taxon>
        <taxon>Cyclobacteriaceae</taxon>
        <taxon>Algoriphagus</taxon>
    </lineage>
</organism>
<dbReference type="OrthoDB" id="662693at2"/>
<gene>
    <name evidence="1" type="ORF">HLUCCX10_06150</name>
</gene>
<dbReference type="PATRIC" id="fig|1305737.6.peg.1895"/>
<sequence>MTYSVARVNILRLLFSLALIFTASKSFSQELLFDSNEIIDIKMAFSIKELRSITNDSTFTDELVWVKSPQDEWEEMPIKLRVRGNFRLKNCYYPPLRKKIKKKNRKGTMFEENKNIKIVFPCSRSKTADAYLAKEFMAYQLFEEVSEYVFKTRMMRVTFINEDKKDEEEEIIGFLLEDDDDVADRFDGEIVKDKRILGTLLEDLPAVRHDFFQMMIGNTDFSGLFKHNSKTLMLPGEKLVPLAYDFDMTGLVDPPYAQVSDLVDIENVTDRLYRGFCREKEVFYGVRDEFLQKEERIFEVVSNYEEYMTSSQYRESVRFLKNFFDILKNERVFENQIVLACRNY</sequence>
<dbReference type="EMBL" id="LJXT01000029">
    <property type="protein sequence ID" value="KPQ17726.1"/>
    <property type="molecule type" value="Genomic_DNA"/>
</dbReference>
<accession>A0A0P7YQF2</accession>
<comment type="caution">
    <text evidence="1">The sequence shown here is derived from an EMBL/GenBank/DDBJ whole genome shotgun (WGS) entry which is preliminary data.</text>
</comment>
<dbReference type="STRING" id="1305737.GCA_000526355_01358"/>
<dbReference type="AlphaFoldDB" id="A0A0P7YQF2"/>
<reference evidence="1 2" key="1">
    <citation type="submission" date="2015-09" db="EMBL/GenBank/DDBJ databases">
        <title>Identification and resolution of microdiversity through metagenomic sequencing of parallel consortia.</title>
        <authorList>
            <person name="Nelson W.C."/>
            <person name="Romine M.F."/>
            <person name="Lindemann S.R."/>
        </authorList>
    </citation>
    <scope>NUCLEOTIDE SEQUENCE [LARGE SCALE GENOMIC DNA]</scope>
    <source>
        <strain evidence="1">HL-49</strain>
    </source>
</reference>
<dbReference type="eggNOG" id="ENOG502ZAJ9">
    <property type="taxonomic scope" value="Bacteria"/>
</dbReference>